<evidence type="ECO:0000256" key="2">
    <source>
        <dbReference type="ARBA" id="ARBA00022737"/>
    </source>
</evidence>
<name>A0AAV5SB14_9BILA</name>
<dbReference type="FunFam" id="1.10.220.10:FF:000005">
    <property type="entry name" value="Annexin"/>
    <property type="match status" value="1"/>
</dbReference>
<evidence type="ECO:0000256" key="3">
    <source>
        <dbReference type="ARBA" id="ARBA00023216"/>
    </source>
</evidence>
<dbReference type="SMART" id="SM00335">
    <property type="entry name" value="ANX"/>
    <property type="match status" value="3"/>
</dbReference>
<dbReference type="GO" id="GO:0005544">
    <property type="term" value="F:calcium-dependent phospholipid binding"/>
    <property type="evidence" value="ECO:0007669"/>
    <property type="project" value="InterPro"/>
</dbReference>
<dbReference type="Gene3D" id="1.10.220.10">
    <property type="entry name" value="Annexin"/>
    <property type="match status" value="3"/>
</dbReference>
<dbReference type="GO" id="GO:0005509">
    <property type="term" value="F:calcium ion binding"/>
    <property type="evidence" value="ECO:0007669"/>
    <property type="project" value="InterPro"/>
</dbReference>
<dbReference type="GO" id="GO:0005886">
    <property type="term" value="C:plasma membrane"/>
    <property type="evidence" value="ECO:0007669"/>
    <property type="project" value="TreeGrafter"/>
</dbReference>
<keyword evidence="6" id="KW-1185">Reference proteome</keyword>
<dbReference type="EMBL" id="BTSX01000001">
    <property type="protein sequence ID" value="GMS80471.1"/>
    <property type="molecule type" value="Genomic_DNA"/>
</dbReference>
<proteinExistence type="inferred from homology"/>
<dbReference type="Proteomes" id="UP001432027">
    <property type="component" value="Unassembled WGS sequence"/>
</dbReference>
<organism evidence="5 6">
    <name type="scientific">Pristionchus entomophagus</name>
    <dbReference type="NCBI Taxonomy" id="358040"/>
    <lineage>
        <taxon>Eukaryota</taxon>
        <taxon>Metazoa</taxon>
        <taxon>Ecdysozoa</taxon>
        <taxon>Nematoda</taxon>
        <taxon>Chromadorea</taxon>
        <taxon>Rhabditida</taxon>
        <taxon>Rhabditina</taxon>
        <taxon>Diplogasteromorpha</taxon>
        <taxon>Diplogasteroidea</taxon>
        <taxon>Neodiplogasteridae</taxon>
        <taxon>Pristionchus</taxon>
    </lineage>
</organism>
<accession>A0AAV5SB14</accession>
<dbReference type="PANTHER" id="PTHR10502">
    <property type="entry name" value="ANNEXIN"/>
    <property type="match status" value="1"/>
</dbReference>
<dbReference type="PRINTS" id="PR00196">
    <property type="entry name" value="ANNEXIN"/>
</dbReference>
<comment type="caution">
    <text evidence="5">The sequence shown here is derived from an EMBL/GenBank/DDBJ whole genome shotgun (WGS) entry which is preliminary data.</text>
</comment>
<feature type="region of interest" description="Disordered" evidence="4">
    <location>
        <begin position="1"/>
        <end position="39"/>
    </location>
</feature>
<keyword evidence="3" id="KW-0041">Annexin</keyword>
<protein>
    <recommendedName>
        <fullName evidence="7">Annexin</fullName>
    </recommendedName>
</protein>
<dbReference type="GO" id="GO:0001786">
    <property type="term" value="F:phosphatidylserine binding"/>
    <property type="evidence" value="ECO:0007669"/>
    <property type="project" value="TreeGrafter"/>
</dbReference>
<keyword evidence="2" id="KW-0677">Repeat</keyword>
<feature type="compositionally biased region" description="Polar residues" evidence="4">
    <location>
        <begin position="1"/>
        <end position="13"/>
    </location>
</feature>
<gene>
    <name evidence="5" type="ORF">PENTCL1PPCAC_2646</name>
</gene>
<dbReference type="AlphaFoldDB" id="A0AAV5SB14"/>
<dbReference type="InterPro" id="IPR037104">
    <property type="entry name" value="Annexin_sf"/>
</dbReference>
<evidence type="ECO:0000256" key="4">
    <source>
        <dbReference type="SAM" id="MobiDB-lite"/>
    </source>
</evidence>
<dbReference type="Pfam" id="PF00191">
    <property type="entry name" value="Annexin"/>
    <property type="match status" value="3"/>
</dbReference>
<dbReference type="PROSITE" id="PS51897">
    <property type="entry name" value="ANNEXIN_2"/>
    <property type="match status" value="2"/>
</dbReference>
<feature type="compositionally biased region" description="Low complexity" evidence="4">
    <location>
        <begin position="18"/>
        <end position="34"/>
    </location>
</feature>
<evidence type="ECO:0000256" key="1">
    <source>
        <dbReference type="ARBA" id="ARBA00007831"/>
    </source>
</evidence>
<dbReference type="InterPro" id="IPR001464">
    <property type="entry name" value="Annexin"/>
</dbReference>
<evidence type="ECO:0000313" key="6">
    <source>
        <dbReference type="Proteomes" id="UP001432027"/>
    </source>
</evidence>
<dbReference type="GO" id="GO:0005737">
    <property type="term" value="C:cytoplasm"/>
    <property type="evidence" value="ECO:0007669"/>
    <property type="project" value="TreeGrafter"/>
</dbReference>
<dbReference type="GO" id="GO:0012506">
    <property type="term" value="C:vesicle membrane"/>
    <property type="evidence" value="ECO:0007669"/>
    <property type="project" value="TreeGrafter"/>
</dbReference>
<dbReference type="PANTHER" id="PTHR10502:SF243">
    <property type="entry name" value="ANNEXIN"/>
    <property type="match status" value="1"/>
</dbReference>
<dbReference type="SUPFAM" id="SSF47874">
    <property type="entry name" value="Annexin"/>
    <property type="match status" value="1"/>
</dbReference>
<comment type="similarity">
    <text evidence="1">Belongs to the annexin family.</text>
</comment>
<evidence type="ECO:0000313" key="5">
    <source>
        <dbReference type="EMBL" id="GMS80471.1"/>
    </source>
</evidence>
<dbReference type="GO" id="GO:0005634">
    <property type="term" value="C:nucleus"/>
    <property type="evidence" value="ECO:0007669"/>
    <property type="project" value="TreeGrafter"/>
</dbReference>
<sequence>MPEAETSITISRIGSNGGKLSSSSSIESNGASTSSRRRNMPMMYQMYESQYEDLRGTVYGPESPDFFPAQASENLKKALSGIETNDQAIINILVHHNNFQRQKILSAYEDMYEKSLISDIEEETGGYFLEMALALFKPAHVLDTLQLYKSVSNRYGDHSVAVEIACTRSARQLKVIREQYQQDFKKTLEKDINVKVEGIFGRMLSLLLCKSREEDGKRLDEELVNRHANLMLSQTVDDLSRNVVIFEQIFAVKSWRHIAAVLNRADELRGDRRDIETILRKNKTMHSETRLMLLTIVHVARNNQLYFAEKLRNAMSGERPDHSTIIRVIVTRSEIDMADIVEEYKSRYQRSLDFDIQQSCSGDYLRLVQSTINPNGAINI</sequence>
<dbReference type="FunFam" id="1.10.220.10:FF:000001">
    <property type="entry name" value="Annexin"/>
    <property type="match status" value="1"/>
</dbReference>
<evidence type="ECO:0008006" key="7">
    <source>
        <dbReference type="Google" id="ProtNLM"/>
    </source>
</evidence>
<dbReference type="InterPro" id="IPR018502">
    <property type="entry name" value="Annexin_repeat"/>
</dbReference>
<reference evidence="5" key="1">
    <citation type="submission" date="2023-10" db="EMBL/GenBank/DDBJ databases">
        <title>Genome assembly of Pristionchus species.</title>
        <authorList>
            <person name="Yoshida K."/>
            <person name="Sommer R.J."/>
        </authorList>
    </citation>
    <scope>NUCLEOTIDE SEQUENCE</scope>
    <source>
        <strain evidence="5">RS0144</strain>
    </source>
</reference>